<comment type="caution">
    <text evidence="1">The sequence shown here is derived from an EMBL/GenBank/DDBJ whole genome shotgun (WGS) entry which is preliminary data.</text>
</comment>
<organism evidence="1 3">
    <name type="scientific">Mycobacterium kansasii</name>
    <dbReference type="NCBI Taxonomy" id="1768"/>
    <lineage>
        <taxon>Bacteria</taxon>
        <taxon>Bacillati</taxon>
        <taxon>Actinomycetota</taxon>
        <taxon>Actinomycetes</taxon>
        <taxon>Mycobacteriales</taxon>
        <taxon>Mycobacteriaceae</taxon>
        <taxon>Mycobacterium</taxon>
    </lineage>
</organism>
<sequence length="63" mass="6600">MLGTASAGPAVATANTTAPASHIVTLLRNHRATDLVHLLSPVSPRYRPVRPVADQSSKPAVFI</sequence>
<accession>A0A1V3WMY9</accession>
<dbReference type="Proteomes" id="UP000189229">
    <property type="component" value="Unassembled WGS sequence"/>
</dbReference>
<dbReference type="Proteomes" id="UP000188532">
    <property type="component" value="Unassembled WGS sequence"/>
</dbReference>
<gene>
    <name evidence="1" type="ORF">BZL29_6969</name>
    <name evidence="2" type="ORF">BZL30_5489</name>
</gene>
<dbReference type="EMBL" id="MVBM01000005">
    <property type="protein sequence ID" value="OOK72166.1"/>
    <property type="molecule type" value="Genomic_DNA"/>
</dbReference>
<name>A0A1V3WMY9_MYCKA</name>
<dbReference type="EMBL" id="MVBN01000008">
    <property type="protein sequence ID" value="OOK68305.1"/>
    <property type="molecule type" value="Genomic_DNA"/>
</dbReference>
<dbReference type="AlphaFoldDB" id="A0A1V3WMY9"/>
<protein>
    <submittedName>
        <fullName evidence="1">Uncharacterized protein</fullName>
    </submittedName>
</protein>
<evidence type="ECO:0000313" key="4">
    <source>
        <dbReference type="Proteomes" id="UP000189229"/>
    </source>
</evidence>
<evidence type="ECO:0000313" key="1">
    <source>
        <dbReference type="EMBL" id="OOK68305.1"/>
    </source>
</evidence>
<evidence type="ECO:0000313" key="3">
    <source>
        <dbReference type="Proteomes" id="UP000188532"/>
    </source>
</evidence>
<evidence type="ECO:0000313" key="2">
    <source>
        <dbReference type="EMBL" id="OOK72166.1"/>
    </source>
</evidence>
<reference evidence="3 4" key="1">
    <citation type="submission" date="2017-02" db="EMBL/GenBank/DDBJ databases">
        <title>Complete genome sequences of Mycobacterium kansasii strains isolated from rhesus macaques.</title>
        <authorList>
            <person name="Panda A."/>
            <person name="Nagaraj S."/>
            <person name="Zhao X."/>
            <person name="Tettelin H."/>
            <person name="Detolla L.J."/>
        </authorList>
    </citation>
    <scope>NUCLEOTIDE SEQUENCE [LARGE SCALE GENOMIC DNA]</scope>
    <source>
        <strain evidence="1 3">11-3469</strain>
        <strain evidence="2 4">11-3813</strain>
    </source>
</reference>
<proteinExistence type="predicted"/>